<gene>
    <name evidence="2" type="ORF">GN277_28895</name>
</gene>
<evidence type="ECO:0000313" key="3">
    <source>
        <dbReference type="Proteomes" id="UP000460412"/>
    </source>
</evidence>
<reference evidence="2 3" key="1">
    <citation type="submission" date="2019-12" db="EMBL/GenBank/DDBJ databases">
        <title>Sporaefaciens musculi gen. nov., sp. nov., a novel bacterium isolated from the caecum of an obese mouse.</title>
        <authorList>
            <person name="Rasmussen T.S."/>
            <person name="Streidl T."/>
            <person name="Hitch T.C.A."/>
            <person name="Wortmann E."/>
            <person name="Deptula P."/>
            <person name="Hansen M."/>
            <person name="Nielsen D.S."/>
            <person name="Clavel T."/>
            <person name="Vogensen F.K."/>
        </authorList>
    </citation>
    <scope>NUCLEOTIDE SEQUENCE [LARGE SCALE GENOMIC DNA]</scope>
    <source>
        <strain evidence="2 3">WCA-9-b2</strain>
        <plasmid evidence="2">unnamed</plasmid>
    </source>
</reference>
<dbReference type="AlphaFoldDB" id="A0A7X3MMI6"/>
<evidence type="ECO:0000313" key="2">
    <source>
        <dbReference type="EMBL" id="MXP79174.1"/>
    </source>
</evidence>
<proteinExistence type="predicted"/>
<accession>A0A7X3MMI6</accession>
<dbReference type="Pfam" id="PF13346">
    <property type="entry name" value="ABC2_membrane_5"/>
    <property type="match status" value="1"/>
</dbReference>
<feature type="transmembrane region" description="Helical" evidence="1">
    <location>
        <begin position="117"/>
        <end position="141"/>
    </location>
</feature>
<evidence type="ECO:0000256" key="1">
    <source>
        <dbReference type="SAM" id="Phobius"/>
    </source>
</evidence>
<keyword evidence="3" id="KW-1185">Reference proteome</keyword>
<keyword evidence="2" id="KW-0614">Plasmid</keyword>
<name>A0A7X3MMI6_9FIRM</name>
<dbReference type="RefSeq" id="WP_159757875.1">
    <property type="nucleotide sequence ID" value="NZ_WUQX01000003.1"/>
</dbReference>
<keyword evidence="1" id="KW-0472">Membrane</keyword>
<keyword evidence="1" id="KW-0812">Transmembrane</keyword>
<feature type="transmembrane region" description="Helical" evidence="1">
    <location>
        <begin position="12"/>
        <end position="33"/>
    </location>
</feature>
<dbReference type="InterPro" id="IPR025699">
    <property type="entry name" value="ABC2_memb-like"/>
</dbReference>
<dbReference type="Proteomes" id="UP000460412">
    <property type="component" value="Unassembled WGS sequence"/>
</dbReference>
<feature type="transmembrane region" description="Helical" evidence="1">
    <location>
        <begin position="183"/>
        <end position="203"/>
    </location>
</feature>
<feature type="transmembrane region" description="Helical" evidence="1">
    <location>
        <begin position="82"/>
        <end position="105"/>
    </location>
</feature>
<geneLocation type="plasmid" evidence="2">
    <name>unnamed</name>
</geneLocation>
<dbReference type="EMBL" id="WUQX01000003">
    <property type="protein sequence ID" value="MXP79174.1"/>
    <property type="molecule type" value="Genomic_DNA"/>
</dbReference>
<comment type="caution">
    <text evidence="2">The sequence shown here is derived from an EMBL/GenBank/DDBJ whole genome shotgun (WGS) entry which is preliminary data.</text>
</comment>
<keyword evidence="1" id="KW-1133">Transmembrane helix</keyword>
<sequence>MKSLILKDLYNIGHNAKSMLLILLVFAIGLIMVSGVESYIISSGVLCSMMIVTTFTFDDHCKWSKYALVMPICKKDIVKAKFIVLIIFCIAGICVGTIFGVAGGVAMHKMALSMEGIVTMLFMGFVGLIVSVIFGSMSIPLVFKYGAEKGRMLLLISFAVPLGICFMVYEILMMLGVKITDQLIFTILCASPLIAAIWIYTMYRISCRIFYKQEING</sequence>
<organism evidence="2 3">
    <name type="scientific">Sporofaciens musculi</name>
    <dbReference type="NCBI Taxonomy" id="2681861"/>
    <lineage>
        <taxon>Bacteria</taxon>
        <taxon>Bacillati</taxon>
        <taxon>Bacillota</taxon>
        <taxon>Clostridia</taxon>
        <taxon>Lachnospirales</taxon>
        <taxon>Lachnospiraceae</taxon>
        <taxon>Sporofaciens</taxon>
    </lineage>
</organism>
<feature type="transmembrane region" description="Helical" evidence="1">
    <location>
        <begin position="153"/>
        <end position="177"/>
    </location>
</feature>
<protein>
    <submittedName>
        <fullName evidence="2">ABC-2 transporter permease</fullName>
    </submittedName>
</protein>